<keyword evidence="3" id="KW-1185">Reference proteome</keyword>
<gene>
    <name evidence="2" type="ORF">ACT18_00550</name>
</gene>
<sequence length="148" mass="16161">MSDEDKQLDKNRVGDLDQGIVHAVAPSINDICPECSTGIQDGDAWQLDPDFPLPRRVHRNCVTRRAAYSQNLVPNEHAPRHAAPEPSTTRRANAEVLTIDPAAREHIGYVLANARDLAHMGQPVQAVIALAQIIEMLVPPSSTTTTDD</sequence>
<accession>A0A1B8SLA6</accession>
<evidence type="ECO:0000313" key="3">
    <source>
        <dbReference type="Proteomes" id="UP000092668"/>
    </source>
</evidence>
<proteinExistence type="predicted"/>
<dbReference type="AlphaFoldDB" id="A0A1B8SLA6"/>
<name>A0A1B8SLA6_9MYCO</name>
<dbReference type="RefSeq" id="WP_065286742.1">
    <property type="nucleotide sequence ID" value="NZ_LFOE01000001.1"/>
</dbReference>
<comment type="caution">
    <text evidence="2">The sequence shown here is derived from an EMBL/GenBank/DDBJ whole genome shotgun (WGS) entry which is preliminary data.</text>
</comment>
<reference evidence="2 3" key="1">
    <citation type="submission" date="2015-06" db="EMBL/GenBank/DDBJ databases">
        <title>Genome sequence of Mycobacterium kumamotonense strain Roo.</title>
        <authorList>
            <person name="Greninger A.L."/>
            <person name="Cunningham G."/>
            <person name="Miller S."/>
        </authorList>
    </citation>
    <scope>NUCLEOTIDE SEQUENCE [LARGE SCALE GENOMIC DNA]</scope>
    <source>
        <strain evidence="2 3">Roo</strain>
    </source>
</reference>
<evidence type="ECO:0000256" key="1">
    <source>
        <dbReference type="SAM" id="MobiDB-lite"/>
    </source>
</evidence>
<feature type="region of interest" description="Disordered" evidence="1">
    <location>
        <begin position="70"/>
        <end position="91"/>
    </location>
</feature>
<dbReference type="Proteomes" id="UP000092668">
    <property type="component" value="Unassembled WGS sequence"/>
</dbReference>
<protein>
    <submittedName>
        <fullName evidence="2">Uncharacterized protein</fullName>
    </submittedName>
</protein>
<dbReference type="EMBL" id="LFOE01000001">
    <property type="protein sequence ID" value="OBY33473.1"/>
    <property type="molecule type" value="Genomic_DNA"/>
</dbReference>
<organism evidence="2 3">
    <name type="scientific">Mycolicibacter kumamotonensis</name>
    <dbReference type="NCBI Taxonomy" id="354243"/>
    <lineage>
        <taxon>Bacteria</taxon>
        <taxon>Bacillati</taxon>
        <taxon>Actinomycetota</taxon>
        <taxon>Actinomycetes</taxon>
        <taxon>Mycobacteriales</taxon>
        <taxon>Mycobacteriaceae</taxon>
        <taxon>Mycolicibacter</taxon>
    </lineage>
</organism>
<evidence type="ECO:0000313" key="2">
    <source>
        <dbReference type="EMBL" id="OBY33473.1"/>
    </source>
</evidence>